<evidence type="ECO:0000256" key="11">
    <source>
        <dbReference type="SAM" id="Phobius"/>
    </source>
</evidence>
<dbReference type="PANTHER" id="PTHR45436:SF1">
    <property type="entry name" value="SENSOR PROTEIN QSEC"/>
    <property type="match status" value="1"/>
</dbReference>
<keyword evidence="10 11" id="KW-0472">Membrane</keyword>
<dbReference type="InterPro" id="IPR003660">
    <property type="entry name" value="HAMP_dom"/>
</dbReference>
<dbReference type="CDD" id="cd00082">
    <property type="entry name" value="HisKA"/>
    <property type="match status" value="1"/>
</dbReference>
<protein>
    <recommendedName>
        <fullName evidence="3">histidine kinase</fullName>
        <ecNumber evidence="3">2.7.13.3</ecNumber>
    </recommendedName>
</protein>
<dbReference type="CDD" id="cd00075">
    <property type="entry name" value="HATPase"/>
    <property type="match status" value="1"/>
</dbReference>
<dbReference type="InterPro" id="IPR036097">
    <property type="entry name" value="HisK_dim/P_sf"/>
</dbReference>
<evidence type="ECO:0000256" key="7">
    <source>
        <dbReference type="ARBA" id="ARBA00022777"/>
    </source>
</evidence>
<dbReference type="SUPFAM" id="SSF47384">
    <property type="entry name" value="Homodimeric domain of signal transducing histidine kinase"/>
    <property type="match status" value="1"/>
</dbReference>
<dbReference type="SUPFAM" id="SSF55874">
    <property type="entry name" value="ATPase domain of HSP90 chaperone/DNA topoisomerase II/histidine kinase"/>
    <property type="match status" value="1"/>
</dbReference>
<dbReference type="Pfam" id="PF00512">
    <property type="entry name" value="HisKA"/>
    <property type="match status" value="1"/>
</dbReference>
<evidence type="ECO:0000256" key="5">
    <source>
        <dbReference type="ARBA" id="ARBA00022679"/>
    </source>
</evidence>
<evidence type="ECO:0000259" key="13">
    <source>
        <dbReference type="PROSITE" id="PS50885"/>
    </source>
</evidence>
<sequence length="476" mass="51763">MLPKARARSLRRRLLLGILLPLVVLIGFNTAALYRQALDAVNTAYDRTLLASAKSIGEQLEVEGDGNAARLRATVPYSALEIFEADNQSRLFYRVSEQNGRLVSGYEELPLWRGRIPDRPPYAALVDFYDAEFRGSAVRVAVLLQPVSSSRGHAIAVIQVAETLQLRRGLAQQILIDTLTGQAVLVLVIGLVVVVVVQSATRPVRQLSTELRERSEGDLRPLAARDAPRELLPVVDATNQVMRRLRHQLDQQRRFMRDAAHQLRTPLAVLKVQVQSALRGDVAPTDALHEIGATVDRATALAQQMLSLARVDQARHEPAEHDGPHDLGAIVRELALEMSPLIAARDLDFSIATVATPVAAAEWMQRELARNLLHNAIRHTPPGAALQLRVEQQGREAVLTVADSGPGIDEELRGRLFQPFAAGSSSGGTGLGLAICQEIVRSVGGSIELLDRREPDGAVSGLDVTVRLPMAAHAAV</sequence>
<dbReference type="AlphaFoldDB" id="A0A857JBI7"/>
<reference evidence="14 15" key="1">
    <citation type="submission" date="2020-01" db="EMBL/GenBank/DDBJ databases">
        <title>Genome sequencing of strain KACC 21265.</title>
        <authorList>
            <person name="Heo J."/>
            <person name="Kim S.-J."/>
            <person name="Kim J.-S."/>
            <person name="Hong S.-B."/>
            <person name="Kwon S.-W."/>
        </authorList>
    </citation>
    <scope>NUCLEOTIDE SEQUENCE [LARGE SCALE GENOMIC DNA]</scope>
    <source>
        <strain evidence="14 15">KACC 21265</strain>
    </source>
</reference>
<keyword evidence="5" id="KW-0808">Transferase</keyword>
<keyword evidence="6 11" id="KW-0812">Transmembrane</keyword>
<feature type="transmembrane region" description="Helical" evidence="11">
    <location>
        <begin position="174"/>
        <end position="197"/>
    </location>
</feature>
<keyword evidence="9" id="KW-0902">Two-component regulatory system</keyword>
<evidence type="ECO:0000259" key="12">
    <source>
        <dbReference type="PROSITE" id="PS50109"/>
    </source>
</evidence>
<dbReference type="GO" id="GO:0005886">
    <property type="term" value="C:plasma membrane"/>
    <property type="evidence" value="ECO:0007669"/>
    <property type="project" value="TreeGrafter"/>
</dbReference>
<evidence type="ECO:0000256" key="2">
    <source>
        <dbReference type="ARBA" id="ARBA00004370"/>
    </source>
</evidence>
<dbReference type="SMART" id="SM00388">
    <property type="entry name" value="HisKA"/>
    <property type="match status" value="1"/>
</dbReference>
<evidence type="ECO:0000256" key="8">
    <source>
        <dbReference type="ARBA" id="ARBA00022989"/>
    </source>
</evidence>
<dbReference type="Proteomes" id="UP000464787">
    <property type="component" value="Chromosome"/>
</dbReference>
<dbReference type="SMART" id="SM00387">
    <property type="entry name" value="HATPase_c"/>
    <property type="match status" value="1"/>
</dbReference>
<dbReference type="GO" id="GO:0000155">
    <property type="term" value="F:phosphorelay sensor kinase activity"/>
    <property type="evidence" value="ECO:0007669"/>
    <property type="project" value="InterPro"/>
</dbReference>
<gene>
    <name evidence="14" type="ORF">GT347_02085</name>
</gene>
<dbReference type="Pfam" id="PF02518">
    <property type="entry name" value="HATPase_c"/>
    <property type="match status" value="1"/>
</dbReference>
<comment type="catalytic activity">
    <reaction evidence="1">
        <text>ATP + protein L-histidine = ADP + protein N-phospho-L-histidine.</text>
        <dbReference type="EC" id="2.7.13.3"/>
    </reaction>
</comment>
<dbReference type="InterPro" id="IPR004358">
    <property type="entry name" value="Sig_transdc_His_kin-like_C"/>
</dbReference>
<dbReference type="KEGG" id="xyk:GT347_02085"/>
<dbReference type="InterPro" id="IPR013727">
    <property type="entry name" value="2CSK_N"/>
</dbReference>
<evidence type="ECO:0000256" key="9">
    <source>
        <dbReference type="ARBA" id="ARBA00023012"/>
    </source>
</evidence>
<evidence type="ECO:0000256" key="10">
    <source>
        <dbReference type="ARBA" id="ARBA00023136"/>
    </source>
</evidence>
<dbReference type="Pfam" id="PF08521">
    <property type="entry name" value="2CSK_N"/>
    <property type="match status" value="1"/>
</dbReference>
<keyword evidence="15" id="KW-1185">Reference proteome</keyword>
<evidence type="ECO:0000256" key="4">
    <source>
        <dbReference type="ARBA" id="ARBA00022553"/>
    </source>
</evidence>
<evidence type="ECO:0000256" key="3">
    <source>
        <dbReference type="ARBA" id="ARBA00012438"/>
    </source>
</evidence>
<dbReference type="InterPro" id="IPR005467">
    <property type="entry name" value="His_kinase_dom"/>
</dbReference>
<dbReference type="InterPro" id="IPR036890">
    <property type="entry name" value="HATPase_C_sf"/>
</dbReference>
<dbReference type="PROSITE" id="PS50885">
    <property type="entry name" value="HAMP"/>
    <property type="match status" value="1"/>
</dbReference>
<feature type="domain" description="Histidine kinase" evidence="12">
    <location>
        <begin position="258"/>
        <end position="472"/>
    </location>
</feature>
<accession>A0A857JBI7</accession>
<evidence type="ECO:0000313" key="15">
    <source>
        <dbReference type="Proteomes" id="UP000464787"/>
    </source>
</evidence>
<dbReference type="InterPro" id="IPR050428">
    <property type="entry name" value="TCS_sensor_his_kinase"/>
</dbReference>
<dbReference type="Gene3D" id="3.30.565.10">
    <property type="entry name" value="Histidine kinase-like ATPase, C-terminal domain"/>
    <property type="match status" value="1"/>
</dbReference>
<keyword evidence="7 14" id="KW-0418">Kinase</keyword>
<keyword evidence="4" id="KW-0597">Phosphoprotein</keyword>
<proteinExistence type="predicted"/>
<dbReference type="Gene3D" id="1.10.287.130">
    <property type="match status" value="1"/>
</dbReference>
<dbReference type="InterPro" id="IPR003661">
    <property type="entry name" value="HisK_dim/P_dom"/>
</dbReference>
<evidence type="ECO:0000256" key="6">
    <source>
        <dbReference type="ARBA" id="ARBA00022692"/>
    </source>
</evidence>
<feature type="domain" description="HAMP" evidence="13">
    <location>
        <begin position="198"/>
        <end position="250"/>
    </location>
</feature>
<keyword evidence="8 11" id="KW-1133">Transmembrane helix</keyword>
<evidence type="ECO:0000313" key="14">
    <source>
        <dbReference type="EMBL" id="QHJ01375.1"/>
    </source>
</evidence>
<evidence type="ECO:0000256" key="1">
    <source>
        <dbReference type="ARBA" id="ARBA00000085"/>
    </source>
</evidence>
<organism evidence="14 15">
    <name type="scientific">Xylophilus rhododendri</name>
    <dbReference type="NCBI Taxonomy" id="2697032"/>
    <lineage>
        <taxon>Bacteria</taxon>
        <taxon>Pseudomonadati</taxon>
        <taxon>Pseudomonadota</taxon>
        <taxon>Betaproteobacteria</taxon>
        <taxon>Burkholderiales</taxon>
        <taxon>Xylophilus</taxon>
    </lineage>
</organism>
<dbReference type="InterPro" id="IPR003594">
    <property type="entry name" value="HATPase_dom"/>
</dbReference>
<name>A0A857JBI7_9BURK</name>
<dbReference type="PRINTS" id="PR00344">
    <property type="entry name" value="BCTRLSENSOR"/>
</dbReference>
<comment type="subcellular location">
    <subcellularLocation>
        <location evidence="2">Membrane</location>
    </subcellularLocation>
</comment>
<dbReference type="PANTHER" id="PTHR45436">
    <property type="entry name" value="SENSOR HISTIDINE KINASE YKOH"/>
    <property type="match status" value="1"/>
</dbReference>
<dbReference type="EMBL" id="CP047650">
    <property type="protein sequence ID" value="QHJ01375.1"/>
    <property type="molecule type" value="Genomic_DNA"/>
</dbReference>
<dbReference type="PROSITE" id="PS50109">
    <property type="entry name" value="HIS_KIN"/>
    <property type="match status" value="1"/>
</dbReference>
<dbReference type="EC" id="2.7.13.3" evidence="3"/>